<dbReference type="InterPro" id="IPR012317">
    <property type="entry name" value="Poly(ADP-ribose)pol_cat_dom"/>
</dbReference>
<dbReference type="GO" id="GO:0003950">
    <property type="term" value="F:NAD+ poly-ADP-ribosyltransferase activity"/>
    <property type="evidence" value="ECO:0007669"/>
    <property type="project" value="InterPro"/>
</dbReference>
<feature type="compositionally biased region" description="Acidic residues" evidence="1">
    <location>
        <begin position="39"/>
        <end position="49"/>
    </location>
</feature>
<name>A0AAN0J892_AMPQE</name>
<keyword evidence="4" id="KW-1185">Reference proteome</keyword>
<reference evidence="4" key="1">
    <citation type="journal article" date="2010" name="Nature">
        <title>The Amphimedon queenslandica genome and the evolution of animal complexity.</title>
        <authorList>
            <person name="Srivastava M."/>
            <person name="Simakov O."/>
            <person name="Chapman J."/>
            <person name="Fahey B."/>
            <person name="Gauthier M.E."/>
            <person name="Mitros T."/>
            <person name="Richards G.S."/>
            <person name="Conaco C."/>
            <person name="Dacre M."/>
            <person name="Hellsten U."/>
            <person name="Larroux C."/>
            <person name="Putnam N.H."/>
            <person name="Stanke M."/>
            <person name="Adamska M."/>
            <person name="Darling A."/>
            <person name="Degnan S.M."/>
            <person name="Oakley T.H."/>
            <person name="Plachetzki D.C."/>
            <person name="Zhai Y."/>
            <person name="Adamski M."/>
            <person name="Calcino A."/>
            <person name="Cummins S.F."/>
            <person name="Goodstein D.M."/>
            <person name="Harris C."/>
            <person name="Jackson D.J."/>
            <person name="Leys S.P."/>
            <person name="Shu S."/>
            <person name="Woodcroft B.J."/>
            <person name="Vervoort M."/>
            <person name="Kosik K.S."/>
            <person name="Manning G."/>
            <person name="Degnan B.M."/>
            <person name="Rokhsar D.S."/>
        </authorList>
    </citation>
    <scope>NUCLEOTIDE SEQUENCE [LARGE SCALE GENOMIC DNA]</scope>
</reference>
<dbReference type="PANTHER" id="PTHR45740:SF2">
    <property type="entry name" value="POLY [ADP-RIBOSE] POLYMERASE"/>
    <property type="match status" value="1"/>
</dbReference>
<dbReference type="PANTHER" id="PTHR45740">
    <property type="entry name" value="POLY [ADP-RIBOSE] POLYMERASE"/>
    <property type="match status" value="1"/>
</dbReference>
<dbReference type="EnsemblMetazoa" id="XM_019997681.1">
    <property type="protein sequence ID" value="XP_019853240.1"/>
    <property type="gene ID" value="LOC109582764"/>
</dbReference>
<evidence type="ECO:0000313" key="3">
    <source>
        <dbReference type="EnsemblMetazoa" id="XP_019853240.1"/>
    </source>
</evidence>
<evidence type="ECO:0000256" key="1">
    <source>
        <dbReference type="SAM" id="MobiDB-lite"/>
    </source>
</evidence>
<dbReference type="GO" id="GO:0005634">
    <property type="term" value="C:nucleus"/>
    <property type="evidence" value="ECO:0007669"/>
    <property type="project" value="TreeGrafter"/>
</dbReference>
<dbReference type="GO" id="GO:1990404">
    <property type="term" value="F:NAD+-protein mono-ADP-ribosyltransferase activity"/>
    <property type="evidence" value="ECO:0007669"/>
    <property type="project" value="TreeGrafter"/>
</dbReference>
<protein>
    <recommendedName>
        <fullName evidence="2">PARP catalytic domain-containing protein</fullName>
    </recommendedName>
</protein>
<feature type="compositionally biased region" description="Pro residues" evidence="1">
    <location>
        <begin position="172"/>
        <end position="190"/>
    </location>
</feature>
<dbReference type="Pfam" id="PF00644">
    <property type="entry name" value="PARP"/>
    <property type="match status" value="1"/>
</dbReference>
<accession>A0AAN0J892</accession>
<dbReference type="Proteomes" id="UP000007879">
    <property type="component" value="Unassembled WGS sequence"/>
</dbReference>
<sequence length="608" mass="68420">MDEMAAAEDWVEYIVESKQLEEDSPRPMRHGDVRVAWDDEKDSDDEVTDMTEPLHQLESPRIKRPDIPDEMLNVHCESGSPIVLHTLKPTFDDLKLLPDSSGSRLTQPEPVIKSPHQKNDLQVDSRGILRGSCSLCKNCTNFKRGSDHSKVLCVICGHPPAKHQNLGTGKRPPSPTRFPDPSVTPDPPPSLNVNRSSYVPSLSIPRYHDVTSSLFDITDERCVANFGEGATFKSMCAVNGCPNVTTFDENSGHSSQFCDEHQSRPLYVGQTVANQQSELISVVDDKCMNPNCFKQKWIDEYGQMYDFCGKTCRDKYKKQSSVIDIDPQLKCSNPSCFRPKWKEKDGRMHDFCGRSCRDAFNKQPPKPTGTPCLLPDCSQPCYVDPKTGTSETFCGQSHNDQAYKQILVELCATRDEYKKVATRFNKEWVKKPPPPTIEAIFQIFNKKNENAFDKYRQDISSSQEPHFHGTSLLCDVKANKTPCVNPKCGICGISRRGFDPALKGYNIPRFKRFGEGFYLAPNSSKCHDYTQGFVDYRAMLLCDVAPGNKHVVKNDQTKLMGPPTGHNSVYGASGGALNYDEIVLYKSEAINPKYIIFYKRDSIHKIAK</sequence>
<organism evidence="3 4">
    <name type="scientific">Amphimedon queenslandica</name>
    <name type="common">Sponge</name>
    <dbReference type="NCBI Taxonomy" id="400682"/>
    <lineage>
        <taxon>Eukaryota</taxon>
        <taxon>Metazoa</taxon>
        <taxon>Porifera</taxon>
        <taxon>Demospongiae</taxon>
        <taxon>Heteroscleromorpha</taxon>
        <taxon>Haplosclerida</taxon>
        <taxon>Niphatidae</taxon>
        <taxon>Amphimedon</taxon>
    </lineage>
</organism>
<dbReference type="Gene3D" id="3.90.228.10">
    <property type="match status" value="1"/>
</dbReference>
<feature type="compositionally biased region" description="Basic and acidic residues" evidence="1">
    <location>
        <begin position="20"/>
        <end position="38"/>
    </location>
</feature>
<dbReference type="AlphaFoldDB" id="A0AAN0J892"/>
<proteinExistence type="predicted"/>
<gene>
    <name evidence="3" type="primary">109582764</name>
</gene>
<feature type="region of interest" description="Disordered" evidence="1">
    <location>
        <begin position="20"/>
        <end position="58"/>
    </location>
</feature>
<evidence type="ECO:0000313" key="4">
    <source>
        <dbReference type="Proteomes" id="UP000007879"/>
    </source>
</evidence>
<dbReference type="InterPro" id="IPR051712">
    <property type="entry name" value="ARTD-AVP"/>
</dbReference>
<dbReference type="KEGG" id="aqu:109582764"/>
<dbReference type="SUPFAM" id="SSF56399">
    <property type="entry name" value="ADP-ribosylation"/>
    <property type="match status" value="1"/>
</dbReference>
<reference evidence="3" key="2">
    <citation type="submission" date="2024-06" db="UniProtKB">
        <authorList>
            <consortium name="EnsemblMetazoa"/>
        </authorList>
    </citation>
    <scope>IDENTIFICATION</scope>
</reference>
<feature type="region of interest" description="Disordered" evidence="1">
    <location>
        <begin position="162"/>
        <end position="193"/>
    </location>
</feature>
<evidence type="ECO:0000259" key="2">
    <source>
        <dbReference type="Pfam" id="PF00644"/>
    </source>
</evidence>
<feature type="domain" description="PARP catalytic" evidence="2">
    <location>
        <begin position="415"/>
        <end position="598"/>
    </location>
</feature>